<sequence>MRRSLIAWMLAAFTSWLLLPQAALASERARSPLVTVQWLEQALAAGDVLLLDASPPPMHAARHIAGAVNVDVFSFGGRELSPAENEAHFQSWGVSPDKKIVIYDQGGAYFATRIFFDLYYQGFPADRIFVLDGGLAKWAEAGRPVTKEPTPTPAKGTFRVGAKPKDELRVRLPEFLAASGDRANHALVEALEPSHHFGEMKFFDRAGHVPNAIMMPTGDFFNADKTFKSAEEIARMARYFGIQPEQQVHAHCGGGIAATVPFFALKFVAGYPNVKLYKESQLEWLQDERSLPFWTYDAPALKRDMGWLNGWSNKMMRMYGVTKLTVVDVRPAEKFQQGHVPFALNIPAADFKRYLAEPQKLAQLLGPAGVDAAHEAVIVSDGGLNEHSALAFLALERMGQKHVSILMDSVDEWGLKGLPLTKDPTAVGPKKNPLDVSIVPTTYPARARSGVVVQGAESSAKGAYPRVFIASGKNAPSKAPDGKLIHLPHTELLNADGTPKAAKDLWTLLSKAGVPRYAEIVCIADNPGEAAVTYYVLRLMGYPDVKVMVG</sequence>
<dbReference type="SUPFAM" id="SSF52821">
    <property type="entry name" value="Rhodanese/Cell cycle control phosphatase"/>
    <property type="match status" value="4"/>
</dbReference>
<keyword evidence="2" id="KW-0732">Signal</keyword>
<accession>A0ABX2EEB8</accession>
<keyword evidence="1" id="KW-0677">Repeat</keyword>
<organism evidence="4 5">
    <name type="scientific">Pseudaquabacterium terrae</name>
    <dbReference type="NCBI Taxonomy" id="2732868"/>
    <lineage>
        <taxon>Bacteria</taxon>
        <taxon>Pseudomonadati</taxon>
        <taxon>Pseudomonadota</taxon>
        <taxon>Betaproteobacteria</taxon>
        <taxon>Burkholderiales</taxon>
        <taxon>Sphaerotilaceae</taxon>
        <taxon>Pseudaquabacterium</taxon>
    </lineage>
</organism>
<dbReference type="Gene3D" id="3.40.250.10">
    <property type="entry name" value="Rhodanese-like domain"/>
    <property type="match status" value="4"/>
</dbReference>
<dbReference type="PANTHER" id="PTHR43855:SF1">
    <property type="entry name" value="THIOSULFATE SULFURTRANSFERASE"/>
    <property type="match status" value="1"/>
</dbReference>
<dbReference type="EMBL" id="JABRWJ010000002">
    <property type="protein sequence ID" value="NRF66952.1"/>
    <property type="molecule type" value="Genomic_DNA"/>
</dbReference>
<evidence type="ECO:0000259" key="3">
    <source>
        <dbReference type="PROSITE" id="PS50206"/>
    </source>
</evidence>
<feature type="domain" description="Rhodanese" evidence="3">
    <location>
        <begin position="320"/>
        <end position="422"/>
    </location>
</feature>
<proteinExistence type="predicted"/>
<dbReference type="PROSITE" id="PS50206">
    <property type="entry name" value="RHODANESE_3"/>
    <property type="match status" value="4"/>
</dbReference>
<gene>
    <name evidence="4" type="ORF">HLB44_08150</name>
</gene>
<feature type="chain" id="PRO_5045264444" description="Rhodanese domain-containing protein" evidence="2">
    <location>
        <begin position="26"/>
        <end position="550"/>
    </location>
</feature>
<feature type="domain" description="Rhodanese" evidence="3">
    <location>
        <begin position="205"/>
        <end position="289"/>
    </location>
</feature>
<evidence type="ECO:0000256" key="1">
    <source>
        <dbReference type="ARBA" id="ARBA00022737"/>
    </source>
</evidence>
<comment type="caution">
    <text evidence="4">The sequence shown here is derived from an EMBL/GenBank/DDBJ whole genome shotgun (WGS) entry which is preliminary data.</text>
</comment>
<dbReference type="InterPro" id="IPR051126">
    <property type="entry name" value="Thiosulfate_sulfurtransferase"/>
</dbReference>
<dbReference type="RefSeq" id="WP_173122045.1">
    <property type="nucleotide sequence ID" value="NZ_JABRWJ010000002.1"/>
</dbReference>
<dbReference type="Pfam" id="PF00581">
    <property type="entry name" value="Rhodanese"/>
    <property type="match status" value="3"/>
</dbReference>
<evidence type="ECO:0000313" key="4">
    <source>
        <dbReference type="EMBL" id="NRF66952.1"/>
    </source>
</evidence>
<keyword evidence="5" id="KW-1185">Reference proteome</keyword>
<feature type="signal peptide" evidence="2">
    <location>
        <begin position="1"/>
        <end position="25"/>
    </location>
</feature>
<evidence type="ECO:0000256" key="2">
    <source>
        <dbReference type="SAM" id="SignalP"/>
    </source>
</evidence>
<dbReference type="InterPro" id="IPR036873">
    <property type="entry name" value="Rhodanese-like_dom_sf"/>
</dbReference>
<protein>
    <recommendedName>
        <fullName evidence="3">Rhodanese domain-containing protein</fullName>
    </recommendedName>
</protein>
<dbReference type="SMART" id="SM00450">
    <property type="entry name" value="RHOD"/>
    <property type="match status" value="3"/>
</dbReference>
<dbReference type="InterPro" id="IPR001763">
    <property type="entry name" value="Rhodanese-like_dom"/>
</dbReference>
<feature type="domain" description="Rhodanese" evidence="3">
    <location>
        <begin position="485"/>
        <end position="550"/>
    </location>
</feature>
<dbReference type="CDD" id="cd01448">
    <property type="entry name" value="TST_Repeat_1"/>
    <property type="match status" value="1"/>
</dbReference>
<name>A0ABX2EEB8_9BURK</name>
<reference evidence="4 5" key="1">
    <citation type="submission" date="2020-05" db="EMBL/GenBank/DDBJ databases">
        <title>Aquincola sp. isolate from soil.</title>
        <authorList>
            <person name="Han J."/>
            <person name="Kim D.-U."/>
        </authorList>
    </citation>
    <scope>NUCLEOTIDE SEQUENCE [LARGE SCALE GENOMIC DNA]</scope>
    <source>
        <strain evidence="4 5">S2</strain>
    </source>
</reference>
<dbReference type="Proteomes" id="UP000737171">
    <property type="component" value="Unassembled WGS sequence"/>
</dbReference>
<dbReference type="PANTHER" id="PTHR43855">
    <property type="entry name" value="THIOSULFATE SULFURTRANSFERASE"/>
    <property type="match status" value="1"/>
</dbReference>
<feature type="domain" description="Rhodanese" evidence="3">
    <location>
        <begin position="44"/>
        <end position="147"/>
    </location>
</feature>
<evidence type="ECO:0000313" key="5">
    <source>
        <dbReference type="Proteomes" id="UP000737171"/>
    </source>
</evidence>